<feature type="chain" id="PRO_5045966869" description="Lipoprotein" evidence="1">
    <location>
        <begin position="20"/>
        <end position="173"/>
    </location>
</feature>
<organism evidence="2 3">
    <name type="scientific">Simiduia curdlanivorans</name>
    <dbReference type="NCBI Taxonomy" id="1492769"/>
    <lineage>
        <taxon>Bacteria</taxon>
        <taxon>Pseudomonadati</taxon>
        <taxon>Pseudomonadota</taxon>
        <taxon>Gammaproteobacteria</taxon>
        <taxon>Cellvibrionales</taxon>
        <taxon>Cellvibrionaceae</taxon>
        <taxon>Simiduia</taxon>
    </lineage>
</organism>
<comment type="caution">
    <text evidence="2">The sequence shown here is derived from an EMBL/GenBank/DDBJ whole genome shotgun (WGS) entry which is preliminary data.</text>
</comment>
<sequence length="173" mass="19305">MAFRKFLLLLSLATFLALGACTNEQNENVYSNQGFSISPAPDWVFSRDDNPSLLGGREVAFKIGEFSSISFYIRDKSLSLPEFSAHMLEKTLLADKSNPSDITKDINSKISGFASRELIISSHLIDSYQTEAIFVDVPKGKQQVFGVLFLADSDQYDFRDELSTAIESIEVTR</sequence>
<dbReference type="EMBL" id="JBHSCX010000020">
    <property type="protein sequence ID" value="MFC4363429.1"/>
    <property type="molecule type" value="Genomic_DNA"/>
</dbReference>
<dbReference type="Proteomes" id="UP001595840">
    <property type="component" value="Unassembled WGS sequence"/>
</dbReference>
<protein>
    <recommendedName>
        <fullName evidence="4">Lipoprotein</fullName>
    </recommendedName>
</protein>
<evidence type="ECO:0000313" key="3">
    <source>
        <dbReference type="Proteomes" id="UP001595840"/>
    </source>
</evidence>
<dbReference type="PROSITE" id="PS51257">
    <property type="entry name" value="PROKAR_LIPOPROTEIN"/>
    <property type="match status" value="1"/>
</dbReference>
<feature type="signal peptide" evidence="1">
    <location>
        <begin position="1"/>
        <end position="19"/>
    </location>
</feature>
<name>A0ABV8V8P5_9GAMM</name>
<accession>A0ABV8V8P5</accession>
<dbReference type="RefSeq" id="WP_290261220.1">
    <property type="nucleotide sequence ID" value="NZ_JAUFQG010000004.1"/>
</dbReference>
<gene>
    <name evidence="2" type="ORF">ACFOX3_14025</name>
</gene>
<evidence type="ECO:0000256" key="1">
    <source>
        <dbReference type="SAM" id="SignalP"/>
    </source>
</evidence>
<proteinExistence type="predicted"/>
<evidence type="ECO:0000313" key="2">
    <source>
        <dbReference type="EMBL" id="MFC4363429.1"/>
    </source>
</evidence>
<keyword evidence="1" id="KW-0732">Signal</keyword>
<keyword evidence="3" id="KW-1185">Reference proteome</keyword>
<evidence type="ECO:0008006" key="4">
    <source>
        <dbReference type="Google" id="ProtNLM"/>
    </source>
</evidence>
<reference evidence="3" key="1">
    <citation type="journal article" date="2019" name="Int. J. Syst. Evol. Microbiol.">
        <title>The Global Catalogue of Microorganisms (GCM) 10K type strain sequencing project: providing services to taxonomists for standard genome sequencing and annotation.</title>
        <authorList>
            <consortium name="The Broad Institute Genomics Platform"/>
            <consortium name="The Broad Institute Genome Sequencing Center for Infectious Disease"/>
            <person name="Wu L."/>
            <person name="Ma J."/>
        </authorList>
    </citation>
    <scope>NUCLEOTIDE SEQUENCE [LARGE SCALE GENOMIC DNA]</scope>
    <source>
        <strain evidence="3">CECT 8570</strain>
    </source>
</reference>